<sequence length="219" mass="23275">MTRLDGPRLAPPEDRPARQLVVLLHGFGADGEDLIGLAPYWRRLLPDAYFVAPDGPEPCAMAGFGRQWFPLTDFSETERLAGARIAAPLLDRFLDDELTRLGLADRDLALVGFSQGCMMALHVGLRRRAPAAAVIGYSGALAGAGEVLAAELTSRPPVLLVHGDQDPIVPVAALHRSVAGLDAAGVTVQRHIEHGLAHGIGPEGLALGGEFLCRMLLDQ</sequence>
<comment type="caution">
    <text evidence="4">The sequence shown here is derived from an EMBL/GenBank/DDBJ whole genome shotgun (WGS) entry which is preliminary data.</text>
</comment>
<dbReference type="InterPro" id="IPR003140">
    <property type="entry name" value="PLipase/COase/thioEstase"/>
</dbReference>
<reference evidence="5" key="1">
    <citation type="submission" date="2018-05" db="EMBL/GenBank/DDBJ databases">
        <title>Zavarzinia sp. HR-AS.</title>
        <authorList>
            <person name="Lee Y."/>
            <person name="Jeon C.O."/>
        </authorList>
    </citation>
    <scope>NUCLEOTIDE SEQUENCE [LARGE SCALE GENOMIC DNA]</scope>
    <source>
        <strain evidence="5">DSM 1231</strain>
    </source>
</reference>
<keyword evidence="2" id="KW-0378">Hydrolase</keyword>
<dbReference type="AlphaFoldDB" id="A0A317E784"/>
<dbReference type="Pfam" id="PF02230">
    <property type="entry name" value="Abhydrolase_2"/>
    <property type="match status" value="1"/>
</dbReference>
<dbReference type="InterPro" id="IPR029058">
    <property type="entry name" value="AB_hydrolase_fold"/>
</dbReference>
<dbReference type="Proteomes" id="UP000246077">
    <property type="component" value="Unassembled WGS sequence"/>
</dbReference>
<name>A0A317E784_9PROT</name>
<gene>
    <name evidence="4" type="ORF">DKG75_09240</name>
</gene>
<dbReference type="EMBL" id="QGLF01000002">
    <property type="protein sequence ID" value="PWR22144.1"/>
    <property type="molecule type" value="Genomic_DNA"/>
</dbReference>
<keyword evidence="5" id="KW-1185">Reference proteome</keyword>
<organism evidence="4 5">
    <name type="scientific">Zavarzinia compransoris</name>
    <dbReference type="NCBI Taxonomy" id="1264899"/>
    <lineage>
        <taxon>Bacteria</taxon>
        <taxon>Pseudomonadati</taxon>
        <taxon>Pseudomonadota</taxon>
        <taxon>Alphaproteobacteria</taxon>
        <taxon>Rhodospirillales</taxon>
        <taxon>Zavarziniaceae</taxon>
        <taxon>Zavarzinia</taxon>
    </lineage>
</organism>
<comment type="similarity">
    <text evidence="1">Belongs to the AB hydrolase superfamily. AB hydrolase 2 family.</text>
</comment>
<dbReference type="Gene3D" id="3.40.50.1820">
    <property type="entry name" value="alpha/beta hydrolase"/>
    <property type="match status" value="1"/>
</dbReference>
<accession>A0A317E784</accession>
<dbReference type="PANTHER" id="PTHR10655">
    <property type="entry name" value="LYSOPHOSPHOLIPASE-RELATED"/>
    <property type="match status" value="1"/>
</dbReference>
<evidence type="ECO:0000313" key="5">
    <source>
        <dbReference type="Proteomes" id="UP000246077"/>
    </source>
</evidence>
<dbReference type="PANTHER" id="PTHR10655:SF17">
    <property type="entry name" value="LYSOPHOSPHOLIPASE-LIKE PROTEIN 1"/>
    <property type="match status" value="1"/>
</dbReference>
<evidence type="ECO:0000313" key="4">
    <source>
        <dbReference type="EMBL" id="PWR22144.1"/>
    </source>
</evidence>
<dbReference type="OrthoDB" id="9801763at2"/>
<evidence type="ECO:0000256" key="1">
    <source>
        <dbReference type="ARBA" id="ARBA00006499"/>
    </source>
</evidence>
<proteinExistence type="inferred from homology"/>
<evidence type="ECO:0000256" key="2">
    <source>
        <dbReference type="ARBA" id="ARBA00022801"/>
    </source>
</evidence>
<protein>
    <submittedName>
        <fullName evidence="4">Phospholipase</fullName>
    </submittedName>
</protein>
<dbReference type="SUPFAM" id="SSF53474">
    <property type="entry name" value="alpha/beta-Hydrolases"/>
    <property type="match status" value="1"/>
</dbReference>
<dbReference type="InterPro" id="IPR050565">
    <property type="entry name" value="LYPA1-2/EST-like"/>
</dbReference>
<feature type="domain" description="Phospholipase/carboxylesterase/thioesterase" evidence="3">
    <location>
        <begin position="14"/>
        <end position="207"/>
    </location>
</feature>
<dbReference type="RefSeq" id="WP_109920789.1">
    <property type="nucleotide sequence ID" value="NZ_QGLF01000002.1"/>
</dbReference>
<dbReference type="GO" id="GO:0016787">
    <property type="term" value="F:hydrolase activity"/>
    <property type="evidence" value="ECO:0007669"/>
    <property type="project" value="UniProtKB-KW"/>
</dbReference>
<evidence type="ECO:0000259" key="3">
    <source>
        <dbReference type="Pfam" id="PF02230"/>
    </source>
</evidence>